<evidence type="ECO:0000313" key="2">
    <source>
        <dbReference type="EMBL" id="ATU84066.1"/>
    </source>
</evidence>
<organism evidence="2">
    <name type="scientific">White spot syndrome virus</name>
    <dbReference type="NCBI Taxonomy" id="342409"/>
    <lineage>
        <taxon>Viruses</taxon>
        <taxon>Viruses incertae sedis</taxon>
        <taxon>Naldaviricetes</taxon>
        <taxon>Nimaviridae</taxon>
        <taxon>Whispovirus</taxon>
    </lineage>
</organism>
<proteinExistence type="predicted"/>
<dbReference type="EMBL" id="MF768985">
    <property type="protein sequence ID" value="ATU84066.1"/>
    <property type="molecule type" value="Genomic_DNA"/>
</dbReference>
<reference evidence="2" key="1">
    <citation type="journal article" date="2018" name="Aquaculture">
        <title>Complete genome sequence of a white spot syndrome virus associated with a disease incursion in Australia.</title>
        <authorList>
            <person name="Oakey J."/>
            <person name="Smith C.S."/>
        </authorList>
    </citation>
    <scope>NUCLEOTIDE SEQUENCE [LARGE SCALE GENOMIC DNA]</scope>
    <source>
        <strain evidence="2">WSSV-AU</strain>
    </source>
</reference>
<name>A0A2D3I6N7_9VIRU</name>
<protein>
    <submittedName>
        <fullName evidence="2">ORF1335</fullName>
    </submittedName>
</protein>
<evidence type="ECO:0000256" key="1">
    <source>
        <dbReference type="SAM" id="MobiDB-lite"/>
    </source>
</evidence>
<sequence length="67" mass="7408">MLVGLTEEGLFSSSFSPATTSDEAPPPAAAEVFNFLECWPFFPDKESIIFRFPLTAPFLSTFINMLS</sequence>
<dbReference type="Proteomes" id="UP000267516">
    <property type="component" value="Segment"/>
</dbReference>
<feature type="compositionally biased region" description="Polar residues" evidence="1">
    <location>
        <begin position="11"/>
        <end position="22"/>
    </location>
</feature>
<feature type="region of interest" description="Disordered" evidence="1">
    <location>
        <begin position="1"/>
        <end position="25"/>
    </location>
</feature>
<accession>A0A2D3I6N7</accession>